<dbReference type="SUPFAM" id="SSF52540">
    <property type="entry name" value="P-loop containing nucleoside triphosphate hydrolases"/>
    <property type="match status" value="1"/>
</dbReference>
<feature type="domain" description="NF-X1-type" evidence="9">
    <location>
        <begin position="962"/>
        <end position="979"/>
    </location>
</feature>
<dbReference type="OrthoDB" id="2423195at2759"/>
<evidence type="ECO:0000256" key="4">
    <source>
        <dbReference type="ARBA" id="ARBA00022771"/>
    </source>
</evidence>
<evidence type="ECO:0000256" key="7">
    <source>
        <dbReference type="ARBA" id="ARBA00022833"/>
    </source>
</evidence>
<dbReference type="CDD" id="cd18808">
    <property type="entry name" value="SF1_C_Upf1"/>
    <property type="match status" value="1"/>
</dbReference>
<dbReference type="FunFam" id="3.40.50.300:FF:000326">
    <property type="entry name" value="P-loop containing nucleoside triphosphate hydrolase"/>
    <property type="match status" value="1"/>
</dbReference>
<evidence type="ECO:0000256" key="6">
    <source>
        <dbReference type="ARBA" id="ARBA00022806"/>
    </source>
</evidence>
<keyword evidence="5" id="KW-0378">Hydrolase</keyword>
<dbReference type="InterPro" id="IPR045055">
    <property type="entry name" value="DNA2/NAM7-like"/>
</dbReference>
<dbReference type="InterPro" id="IPR041679">
    <property type="entry name" value="DNA2/NAM7-like_C"/>
</dbReference>
<proteinExistence type="predicted"/>
<protein>
    <recommendedName>
        <fullName evidence="9">NF-X1-type domain-containing protein</fullName>
    </recommendedName>
</protein>
<keyword evidence="6" id="KW-0347">Helicase</keyword>
<dbReference type="PANTHER" id="PTHR10887">
    <property type="entry name" value="DNA2/NAM7 HELICASE FAMILY"/>
    <property type="match status" value="1"/>
</dbReference>
<dbReference type="Pfam" id="PF13087">
    <property type="entry name" value="AAA_12"/>
    <property type="match status" value="1"/>
</dbReference>
<feature type="domain" description="NF-X1-type" evidence="9">
    <location>
        <begin position="1037"/>
        <end position="1058"/>
    </location>
</feature>
<reference evidence="10" key="1">
    <citation type="submission" date="2020-11" db="EMBL/GenBank/DDBJ databases">
        <authorList>
            <person name="Tran Van P."/>
        </authorList>
    </citation>
    <scope>NUCLEOTIDE SEQUENCE</scope>
</reference>
<dbReference type="CDD" id="cd06008">
    <property type="entry name" value="NF-X1-zinc-finger"/>
    <property type="match status" value="1"/>
</dbReference>
<keyword evidence="11" id="KW-1185">Reference proteome</keyword>
<evidence type="ECO:0000256" key="8">
    <source>
        <dbReference type="ARBA" id="ARBA00022840"/>
    </source>
</evidence>
<dbReference type="InterPro" id="IPR047187">
    <property type="entry name" value="SF1_C_Upf1"/>
</dbReference>
<gene>
    <name evidence="10" type="ORF">OSB1V03_LOCUS3394</name>
</gene>
<dbReference type="Gene3D" id="3.40.50.300">
    <property type="entry name" value="P-loop containing nucleotide triphosphate hydrolases"/>
    <property type="match status" value="3"/>
</dbReference>
<feature type="domain" description="NF-X1-type" evidence="9">
    <location>
        <begin position="771"/>
        <end position="791"/>
    </location>
</feature>
<keyword evidence="8" id="KW-0067">ATP-binding</keyword>
<sequence>MNSYKSVKLFEPKEWPKLSSIVFDDSQYEAYKTALMKRFVLIQGPPGTGKTYVGLKIVQTLYHNRMVWNNNPRNMKPIVIICYTNHALDQFLEGMLEFTTNIVRIGGRSKSEKLIDNTLSAVRLKRKDLCPRELNYKIAVTFGKLERMHFEITTLDKQINNCCVDLLNPEFFLRESGDKKWIKWQIKSLLTNYSNEFDLALIKWLTDCEYSDQNDRKAVVLKPLNRFDVLSQVDENGNTCHRIGGDSNVELDVGEVDVKRIQESRVVDREMDIELKTEAAAEDSPGVCNTIFLSNKKSLNGISRKVRNRLLSEMSVQLVSTDVMTNGEAFRISDVTQLSYVDRWRLYRLWVREYTTSRKRRLDAIQALYESELPFLKNLFLQKDLHLIGGIAIVGMTTTGASKFRPILEAIDPQIVVVEEAAEVMESHIVTSLTKNTEHLILIGDHRQLRPQSAVWELSKRYNLDVSLFERMILNGMPFHQLRLQHRMRPEICKLLVPYIYSRLDDHDIVRHYDDVTGVKRNLYFINHTNRESGSGERMSRLNEFEAKFIIRLAKHLMYQNYDKTQITILTPYSSQYLLINRLLRADSMFEGMRACIVDNYQGEENELILLSFVRSNDQNEIGFLRTVNRVNVALSRAKRGLYCVGNFDHFIKSSDLWSQLMIYVSKADAIGRSLQLCCPNHPNGDDICVETVADFDRKSPFGGCTQSYAHDLPCGHACPQHVCHVSHQFIRCQIHCKQPLKCGHICPNKCHFPDDCPPCVVLVPKVVPKCGHEVEELCSGDGFCYYPCDKTLECGHQCDNACGEDCQTACTVELMKTVEGCGHSLLFQCSRSAVCYRLCGKPLSCGHECSLSCPEPCDESKCMVTVRRRFESCGHEVVMLCSQKLESIECQEIMDVELDCGHVYAISCNKKKYFSKSIDNCSQKCDTQLVCGHRCEGTCVQCNQSRLHVKCDKVCEKMLICGHKCESVCGDNCPPCDQICHNSCRHQSCVHTCGQPCIRCPKACQWRCEHKSCRKRCYEPCDRDYCPLACQKRLQCGHKCIGLCGEICPDLCLTCDKWRANDYLYGIEELFELNKKNLCLNDQNLPKQNQLNELILLSQKSLPNNRIVRPMIAQLLQDLQSATQIDGVYGILSREQLFAIENKLLVIKYLMETMKELHVNGQHITDNFAAIEMPQLFRRMRKFLKFIGTDFVNTGQQIHDCGLEVRFFAVFGQLLLSLKDVVSDTDIKALTV</sequence>
<feature type="domain" description="NF-X1-type" evidence="9">
    <location>
        <begin position="743"/>
        <end position="762"/>
    </location>
</feature>
<dbReference type="GO" id="GO:0005694">
    <property type="term" value="C:chromosome"/>
    <property type="evidence" value="ECO:0007669"/>
    <property type="project" value="UniProtKB-ARBA"/>
</dbReference>
<dbReference type="Proteomes" id="UP000759131">
    <property type="component" value="Unassembled WGS sequence"/>
</dbReference>
<evidence type="ECO:0000256" key="5">
    <source>
        <dbReference type="ARBA" id="ARBA00022801"/>
    </source>
</evidence>
<evidence type="ECO:0000313" key="11">
    <source>
        <dbReference type="Proteomes" id="UP000759131"/>
    </source>
</evidence>
<dbReference type="SMART" id="SM00438">
    <property type="entry name" value="ZnF_NFX"/>
    <property type="match status" value="7"/>
</dbReference>
<evidence type="ECO:0000313" key="10">
    <source>
        <dbReference type="EMBL" id="CAD7622933.1"/>
    </source>
</evidence>
<dbReference type="GO" id="GO:0005524">
    <property type="term" value="F:ATP binding"/>
    <property type="evidence" value="ECO:0007669"/>
    <property type="project" value="UniProtKB-KW"/>
</dbReference>
<keyword evidence="7" id="KW-0862">Zinc</keyword>
<dbReference type="AlphaFoldDB" id="A0A7R9PW39"/>
<dbReference type="EMBL" id="OC855940">
    <property type="protein sequence ID" value="CAD7622933.1"/>
    <property type="molecule type" value="Genomic_DNA"/>
</dbReference>
<dbReference type="PANTHER" id="PTHR10887:SF341">
    <property type="entry name" value="NFX1-TYPE ZINC FINGER-CONTAINING PROTEIN 1"/>
    <property type="match status" value="1"/>
</dbReference>
<evidence type="ECO:0000256" key="1">
    <source>
        <dbReference type="ARBA" id="ARBA00022723"/>
    </source>
</evidence>
<organism evidence="10">
    <name type="scientific">Medioppia subpectinata</name>
    <dbReference type="NCBI Taxonomy" id="1979941"/>
    <lineage>
        <taxon>Eukaryota</taxon>
        <taxon>Metazoa</taxon>
        <taxon>Ecdysozoa</taxon>
        <taxon>Arthropoda</taxon>
        <taxon>Chelicerata</taxon>
        <taxon>Arachnida</taxon>
        <taxon>Acari</taxon>
        <taxon>Acariformes</taxon>
        <taxon>Sarcoptiformes</taxon>
        <taxon>Oribatida</taxon>
        <taxon>Brachypylina</taxon>
        <taxon>Oppioidea</taxon>
        <taxon>Oppiidae</taxon>
        <taxon>Medioppia</taxon>
    </lineage>
</organism>
<dbReference type="GO" id="GO:0016787">
    <property type="term" value="F:hydrolase activity"/>
    <property type="evidence" value="ECO:0007669"/>
    <property type="project" value="UniProtKB-KW"/>
</dbReference>
<feature type="domain" description="NF-X1-type" evidence="9">
    <location>
        <begin position="795"/>
        <end position="813"/>
    </location>
</feature>
<evidence type="ECO:0000256" key="3">
    <source>
        <dbReference type="ARBA" id="ARBA00022741"/>
    </source>
</evidence>
<feature type="domain" description="NF-X1-type" evidence="9">
    <location>
        <begin position="715"/>
        <end position="739"/>
    </location>
</feature>
<evidence type="ECO:0000256" key="2">
    <source>
        <dbReference type="ARBA" id="ARBA00022737"/>
    </source>
</evidence>
<feature type="domain" description="NF-X1-type" evidence="9">
    <location>
        <begin position="846"/>
        <end position="865"/>
    </location>
</feature>
<dbReference type="GO" id="GO:0031048">
    <property type="term" value="P:regulatory ncRNA-mediated heterochromatin formation"/>
    <property type="evidence" value="ECO:0007669"/>
    <property type="project" value="TreeGrafter"/>
</dbReference>
<dbReference type="GO" id="GO:0008270">
    <property type="term" value="F:zinc ion binding"/>
    <property type="evidence" value="ECO:0007669"/>
    <property type="project" value="UniProtKB-KW"/>
</dbReference>
<dbReference type="Pfam" id="PF13086">
    <property type="entry name" value="AAA_11"/>
    <property type="match status" value="2"/>
</dbReference>
<evidence type="ECO:0000259" key="9">
    <source>
        <dbReference type="SMART" id="SM00438"/>
    </source>
</evidence>
<keyword evidence="1" id="KW-0479">Metal-binding</keyword>
<keyword evidence="3" id="KW-0547">Nucleotide-binding</keyword>
<dbReference type="EMBL" id="CAJPIZ010001365">
    <property type="protein sequence ID" value="CAG2103363.1"/>
    <property type="molecule type" value="Genomic_DNA"/>
</dbReference>
<keyword evidence="4" id="KW-0863">Zinc-finger</keyword>
<keyword evidence="2" id="KW-0677">Repeat</keyword>
<dbReference type="InterPro" id="IPR027417">
    <property type="entry name" value="P-loop_NTPase"/>
</dbReference>
<accession>A0A7R9PW39</accession>
<dbReference type="GO" id="GO:0004386">
    <property type="term" value="F:helicase activity"/>
    <property type="evidence" value="ECO:0007669"/>
    <property type="project" value="UniProtKB-KW"/>
</dbReference>
<dbReference type="CDD" id="cd17936">
    <property type="entry name" value="EEXXEc_NFX1"/>
    <property type="match status" value="1"/>
</dbReference>
<dbReference type="GO" id="GO:0031380">
    <property type="term" value="C:nuclear RNA-directed RNA polymerase complex"/>
    <property type="evidence" value="ECO:0007669"/>
    <property type="project" value="TreeGrafter"/>
</dbReference>
<dbReference type="InterPro" id="IPR000967">
    <property type="entry name" value="Znf_NFX1"/>
</dbReference>
<dbReference type="InterPro" id="IPR041677">
    <property type="entry name" value="DNA2/NAM7_AAA_11"/>
</dbReference>
<name>A0A7R9PW39_9ACAR</name>